<keyword evidence="2" id="KW-1185">Reference proteome</keyword>
<name>A0A653CPF0_CALMS</name>
<evidence type="ECO:0000313" key="2">
    <source>
        <dbReference type="Proteomes" id="UP000410492"/>
    </source>
</evidence>
<protein>
    <submittedName>
        <fullName evidence="1">Uncharacterized protein</fullName>
    </submittedName>
</protein>
<reference evidence="1 2" key="1">
    <citation type="submission" date="2019-01" db="EMBL/GenBank/DDBJ databases">
        <authorList>
            <person name="Sayadi A."/>
        </authorList>
    </citation>
    <scope>NUCLEOTIDE SEQUENCE [LARGE SCALE GENOMIC DNA]</scope>
</reference>
<organism evidence="1 2">
    <name type="scientific">Callosobruchus maculatus</name>
    <name type="common">Southern cowpea weevil</name>
    <name type="synonym">Pulse bruchid</name>
    <dbReference type="NCBI Taxonomy" id="64391"/>
    <lineage>
        <taxon>Eukaryota</taxon>
        <taxon>Metazoa</taxon>
        <taxon>Ecdysozoa</taxon>
        <taxon>Arthropoda</taxon>
        <taxon>Hexapoda</taxon>
        <taxon>Insecta</taxon>
        <taxon>Pterygota</taxon>
        <taxon>Neoptera</taxon>
        <taxon>Endopterygota</taxon>
        <taxon>Coleoptera</taxon>
        <taxon>Polyphaga</taxon>
        <taxon>Cucujiformia</taxon>
        <taxon>Chrysomeloidea</taxon>
        <taxon>Chrysomelidae</taxon>
        <taxon>Bruchinae</taxon>
        <taxon>Bruchini</taxon>
        <taxon>Callosobruchus</taxon>
    </lineage>
</organism>
<dbReference type="EMBL" id="CAACVG010008278">
    <property type="protein sequence ID" value="VEN49146.1"/>
    <property type="molecule type" value="Genomic_DNA"/>
</dbReference>
<accession>A0A653CPF0</accession>
<gene>
    <name evidence="1" type="ORF">CALMAC_LOCUS10357</name>
</gene>
<evidence type="ECO:0000313" key="1">
    <source>
        <dbReference type="EMBL" id="VEN49146.1"/>
    </source>
</evidence>
<dbReference type="OrthoDB" id="1856718at2759"/>
<sequence length="33" mass="3728">MSDFSFTCVTDVEPSKFANLKTAYLKFVRGSHT</sequence>
<proteinExistence type="predicted"/>
<dbReference type="Proteomes" id="UP000410492">
    <property type="component" value="Unassembled WGS sequence"/>
</dbReference>
<dbReference type="AlphaFoldDB" id="A0A653CPF0"/>